<feature type="compositionally biased region" description="Polar residues" evidence="13">
    <location>
        <begin position="1"/>
        <end position="17"/>
    </location>
</feature>
<dbReference type="OrthoDB" id="3519933at2759"/>
<dbReference type="Gene3D" id="3.50.50.60">
    <property type="entry name" value="FAD/NAD(P)-binding domain"/>
    <property type="match status" value="1"/>
</dbReference>
<evidence type="ECO:0000256" key="1">
    <source>
        <dbReference type="ARBA" id="ARBA00001974"/>
    </source>
</evidence>
<reference evidence="14 15" key="1">
    <citation type="submission" date="2007-06" db="EMBL/GenBank/DDBJ databases">
        <title>The Genome Sequence of Coccidioides posadasii RMSCC_3488.</title>
        <authorList>
            <consortium name="Coccidioides Genome Resources Consortium"/>
            <consortium name="The Broad Institute Genome Sequencing Platform"/>
            <person name="Henn M.R."/>
            <person name="Sykes S."/>
            <person name="Young S."/>
            <person name="Jaffe D."/>
            <person name="Berlin A."/>
            <person name="Alvarez P."/>
            <person name="Butler J."/>
            <person name="Gnerre S."/>
            <person name="Grabherr M."/>
            <person name="Mauceli E."/>
            <person name="Brockman W."/>
            <person name="Kodira C."/>
            <person name="Alvarado L."/>
            <person name="Zeng Q."/>
            <person name="Crawford M."/>
            <person name="Antoine C."/>
            <person name="Devon K."/>
            <person name="Galgiani J."/>
            <person name="Orsborn K."/>
            <person name="Lewis M.L."/>
            <person name="Nusbaum C."/>
            <person name="Galagan J."/>
            <person name="Birren B."/>
        </authorList>
    </citation>
    <scope>NUCLEOTIDE SEQUENCE [LARGE SCALE GENOMIC DNA]</scope>
    <source>
        <strain evidence="14 15">RMSCC 3488</strain>
    </source>
</reference>
<reference evidence="15" key="2">
    <citation type="journal article" date="2009" name="Genome Res.">
        <title>Comparative genomic analyses of the human fungal pathogens Coccidioides and their relatives.</title>
        <authorList>
            <person name="Sharpton T.J."/>
            <person name="Stajich J.E."/>
            <person name="Rounsley S.D."/>
            <person name="Gardner M.J."/>
            <person name="Wortman J.R."/>
            <person name="Jordar V.S."/>
            <person name="Maiti R."/>
            <person name="Kodira C.D."/>
            <person name="Neafsey D.E."/>
            <person name="Zeng Q."/>
            <person name="Hung C.-Y."/>
            <person name="McMahan C."/>
            <person name="Muszewska A."/>
            <person name="Grynberg M."/>
            <person name="Mandel M.A."/>
            <person name="Kellner E.M."/>
            <person name="Barker B.M."/>
            <person name="Galgiani J.N."/>
            <person name="Orbach M.J."/>
            <person name="Kirkland T.N."/>
            <person name="Cole G.T."/>
            <person name="Henn M.R."/>
            <person name="Birren B.W."/>
            <person name="Taylor J.W."/>
        </authorList>
    </citation>
    <scope>NUCLEOTIDE SEQUENCE [LARGE SCALE GENOMIC DNA]</scope>
    <source>
        <strain evidence="15">RMSCC 3488</strain>
    </source>
</reference>
<protein>
    <recommendedName>
        <fullName evidence="5">L-ornithine N(5)-monooxygenase</fullName>
        <ecNumber evidence="4">1.14.13.196</ecNumber>
    </recommendedName>
    <alternativeName>
        <fullName evidence="10">L-ornithine N(5)-oxygenase</fullName>
    </alternativeName>
</protein>
<evidence type="ECO:0000313" key="14">
    <source>
        <dbReference type="EMBL" id="KMM65064.1"/>
    </source>
</evidence>
<keyword evidence="9" id="KW-0560">Oxidoreductase</keyword>
<dbReference type="EMBL" id="DS268109">
    <property type="protein sequence ID" value="KMM65064.1"/>
    <property type="molecule type" value="Genomic_DNA"/>
</dbReference>
<evidence type="ECO:0000256" key="12">
    <source>
        <dbReference type="ARBA" id="ARBA00049248"/>
    </source>
</evidence>
<dbReference type="VEuPathDB" id="FungiDB:CPAG_01416"/>
<name>A0A0J6F7Z7_COCPO</name>
<evidence type="ECO:0000256" key="6">
    <source>
        <dbReference type="ARBA" id="ARBA00022630"/>
    </source>
</evidence>
<dbReference type="AlphaFoldDB" id="A0A0J6F7Z7"/>
<feature type="region of interest" description="Disordered" evidence="13">
    <location>
        <begin position="1"/>
        <end position="30"/>
    </location>
</feature>
<accession>A0A0J6F7Z7</accession>
<comment type="similarity">
    <text evidence="3">Belongs to the lysine N(6)-hydroxylase/L-ornithine N(5)-oxygenase family.</text>
</comment>
<dbReference type="SUPFAM" id="SSF51905">
    <property type="entry name" value="FAD/NAD(P)-binding domain"/>
    <property type="match status" value="1"/>
</dbReference>
<keyword evidence="8" id="KW-0521">NADP</keyword>
<evidence type="ECO:0000256" key="7">
    <source>
        <dbReference type="ARBA" id="ARBA00022827"/>
    </source>
</evidence>
<evidence type="ECO:0000256" key="13">
    <source>
        <dbReference type="SAM" id="MobiDB-lite"/>
    </source>
</evidence>
<dbReference type="Proteomes" id="UP000054567">
    <property type="component" value="Unassembled WGS sequence"/>
</dbReference>
<feature type="compositionally biased region" description="Low complexity" evidence="13">
    <location>
        <begin position="18"/>
        <end position="30"/>
    </location>
</feature>
<dbReference type="PRINTS" id="PR00368">
    <property type="entry name" value="FADPNR"/>
</dbReference>
<dbReference type="Pfam" id="PF13434">
    <property type="entry name" value="Lys_Orn_oxgnase"/>
    <property type="match status" value="1"/>
</dbReference>
<sequence>METTLKTNTPIRHSPSPSHEGGSMSTGSGSSEPYDIISVGFGASALAIAIAMRDRGVQAKVLFLERQSEFGWHTGMLLPGTKMQISFLKDLATLRNPRSHFTFLNYLHTKGRLVHFTNLSTHTPFREEFNDYMKWCASHFADWVQYDQEVMGVTAVNSQPGWPAELFRIVVGDRRSGEVRELYTKHVVVATGGEPAIPQFLPQECLYNTVIHSSGYLNSITELLKHEAAEYRVAVVGGGQSAAEICEDLSSRYPRSKISLIARGASLRPSDDSPFVNEIFDPESVDTFYSLSSSQRKQQLQENKATNYSVIRLPLLETLYEKLYRQKLQNPDQSTWPFRLITNRELCGVKQVISDAGRSQVELQFKNTMTGQSETLDKYDLVILATGYKRNPFTTVLKQLEPILETGPAGEQFCVDRKYRLAFLPGKVRRDAGIWLQGCCESTHGLSDSLLSILSVRSSELLDAILSSSKRSEQFAKL</sequence>
<organism evidence="14 15">
    <name type="scientific">Coccidioides posadasii RMSCC 3488</name>
    <dbReference type="NCBI Taxonomy" id="454284"/>
    <lineage>
        <taxon>Eukaryota</taxon>
        <taxon>Fungi</taxon>
        <taxon>Dikarya</taxon>
        <taxon>Ascomycota</taxon>
        <taxon>Pezizomycotina</taxon>
        <taxon>Eurotiomycetes</taxon>
        <taxon>Eurotiomycetidae</taxon>
        <taxon>Onygenales</taxon>
        <taxon>Onygenaceae</taxon>
        <taxon>Coccidioides</taxon>
    </lineage>
</organism>
<dbReference type="EC" id="1.14.13.196" evidence="4"/>
<comment type="cofactor">
    <cofactor evidence="1">
        <name>FAD</name>
        <dbReference type="ChEBI" id="CHEBI:57692"/>
    </cofactor>
</comment>
<dbReference type="GO" id="GO:0016491">
    <property type="term" value="F:oxidoreductase activity"/>
    <property type="evidence" value="ECO:0007669"/>
    <property type="project" value="UniProtKB-KW"/>
</dbReference>
<evidence type="ECO:0000256" key="10">
    <source>
        <dbReference type="ARBA" id="ARBA00030351"/>
    </source>
</evidence>
<evidence type="ECO:0000256" key="11">
    <source>
        <dbReference type="ARBA" id="ARBA00047598"/>
    </source>
</evidence>
<dbReference type="InterPro" id="IPR025700">
    <property type="entry name" value="Lys/Orn_oxygenase"/>
</dbReference>
<dbReference type="GO" id="GO:0006879">
    <property type="term" value="P:intracellular iron ion homeostasis"/>
    <property type="evidence" value="ECO:0007669"/>
    <property type="project" value="TreeGrafter"/>
</dbReference>
<evidence type="ECO:0000313" key="15">
    <source>
        <dbReference type="Proteomes" id="UP000054567"/>
    </source>
</evidence>
<evidence type="ECO:0000256" key="9">
    <source>
        <dbReference type="ARBA" id="ARBA00023002"/>
    </source>
</evidence>
<comment type="catalytic activity">
    <reaction evidence="11">
        <text>L-ornithine + NADPH + O2 = N(5)-hydroxy-L-ornithine + NADP(+) + H2O</text>
        <dbReference type="Rhea" id="RHEA:41508"/>
        <dbReference type="ChEBI" id="CHEBI:15377"/>
        <dbReference type="ChEBI" id="CHEBI:15379"/>
        <dbReference type="ChEBI" id="CHEBI:46911"/>
        <dbReference type="ChEBI" id="CHEBI:57783"/>
        <dbReference type="ChEBI" id="CHEBI:58349"/>
        <dbReference type="ChEBI" id="CHEBI:78275"/>
        <dbReference type="EC" id="1.14.13.196"/>
    </reaction>
</comment>
<dbReference type="InterPro" id="IPR036188">
    <property type="entry name" value="FAD/NAD-bd_sf"/>
</dbReference>
<evidence type="ECO:0000256" key="3">
    <source>
        <dbReference type="ARBA" id="ARBA00007588"/>
    </source>
</evidence>
<dbReference type="PANTHER" id="PTHR42802:SF1">
    <property type="entry name" value="L-ORNITHINE N(5)-MONOOXYGENASE"/>
    <property type="match status" value="1"/>
</dbReference>
<gene>
    <name evidence="14" type="ORF">CPAG_01416</name>
</gene>
<reference evidence="15" key="3">
    <citation type="journal article" date="2010" name="Genome Res.">
        <title>Population genomic sequencing of Coccidioides fungi reveals recent hybridization and transposon control.</title>
        <authorList>
            <person name="Neafsey D.E."/>
            <person name="Barker B.M."/>
            <person name="Sharpton T.J."/>
            <person name="Stajich J.E."/>
            <person name="Park D.J."/>
            <person name="Whiston E."/>
            <person name="Hung C.-Y."/>
            <person name="McMahan C."/>
            <person name="White J."/>
            <person name="Sykes S."/>
            <person name="Heiman D."/>
            <person name="Young S."/>
            <person name="Zeng Q."/>
            <person name="Abouelleil A."/>
            <person name="Aftuck L."/>
            <person name="Bessette D."/>
            <person name="Brown A."/>
            <person name="FitzGerald M."/>
            <person name="Lui A."/>
            <person name="Macdonald J.P."/>
            <person name="Priest M."/>
            <person name="Orbach M.J."/>
            <person name="Galgiani J.N."/>
            <person name="Kirkland T.N."/>
            <person name="Cole G.T."/>
            <person name="Birren B.W."/>
            <person name="Henn M.R."/>
            <person name="Taylor J.W."/>
            <person name="Rounsley S.D."/>
        </authorList>
    </citation>
    <scope>NUCLEOTIDE SEQUENCE [LARGE SCALE GENOMIC DNA]</scope>
    <source>
        <strain evidence="15">RMSCC 3488</strain>
    </source>
</reference>
<evidence type="ECO:0000256" key="4">
    <source>
        <dbReference type="ARBA" id="ARBA00012881"/>
    </source>
</evidence>
<comment type="pathway">
    <text evidence="2">Siderophore biosynthesis.</text>
</comment>
<proteinExistence type="inferred from homology"/>
<comment type="catalytic activity">
    <reaction evidence="12">
        <text>L-ornithine + NADH + O2 = N(5)-hydroxy-L-ornithine + NAD(+) + H2O</text>
        <dbReference type="Rhea" id="RHEA:41512"/>
        <dbReference type="ChEBI" id="CHEBI:15377"/>
        <dbReference type="ChEBI" id="CHEBI:15379"/>
        <dbReference type="ChEBI" id="CHEBI:46911"/>
        <dbReference type="ChEBI" id="CHEBI:57540"/>
        <dbReference type="ChEBI" id="CHEBI:57945"/>
        <dbReference type="ChEBI" id="CHEBI:78275"/>
        <dbReference type="EC" id="1.14.13.196"/>
    </reaction>
</comment>
<evidence type="ECO:0000256" key="2">
    <source>
        <dbReference type="ARBA" id="ARBA00004924"/>
    </source>
</evidence>
<dbReference type="PANTHER" id="PTHR42802">
    <property type="entry name" value="MONOOXYGENASE"/>
    <property type="match status" value="1"/>
</dbReference>
<evidence type="ECO:0000256" key="8">
    <source>
        <dbReference type="ARBA" id="ARBA00022857"/>
    </source>
</evidence>
<keyword evidence="7" id="KW-0274">FAD</keyword>
<evidence type="ECO:0000256" key="5">
    <source>
        <dbReference type="ARBA" id="ARBA00018612"/>
    </source>
</evidence>
<keyword evidence="6" id="KW-0285">Flavoprotein</keyword>